<feature type="transmembrane region" description="Helical" evidence="2">
    <location>
        <begin position="123"/>
        <end position="141"/>
    </location>
</feature>
<dbReference type="EMBL" id="CH991556">
    <property type="protein sequence ID" value="EDQ88166.1"/>
    <property type="molecule type" value="Genomic_DNA"/>
</dbReference>
<dbReference type="GO" id="GO:0016020">
    <property type="term" value="C:membrane"/>
    <property type="evidence" value="ECO:0007669"/>
    <property type="project" value="GOC"/>
</dbReference>
<feature type="region of interest" description="Disordered" evidence="1">
    <location>
        <begin position="330"/>
        <end position="353"/>
    </location>
</feature>
<feature type="transmembrane region" description="Helical" evidence="2">
    <location>
        <begin position="90"/>
        <end position="111"/>
    </location>
</feature>
<dbReference type="Proteomes" id="UP000001357">
    <property type="component" value="Unassembled WGS sequence"/>
</dbReference>
<evidence type="ECO:0000313" key="5">
    <source>
        <dbReference type="Proteomes" id="UP000001357"/>
    </source>
</evidence>
<evidence type="ECO:0000256" key="2">
    <source>
        <dbReference type="SAM" id="Phobius"/>
    </source>
</evidence>
<dbReference type="KEGG" id="mbr:MONBRDRAFT_9500"/>
<accession>A9V3C6</accession>
<dbReference type="InParanoid" id="A9V3C6"/>
<dbReference type="GeneID" id="5892481"/>
<organism evidence="4 5">
    <name type="scientific">Monosiga brevicollis</name>
    <name type="common">Choanoflagellate</name>
    <dbReference type="NCBI Taxonomy" id="81824"/>
    <lineage>
        <taxon>Eukaryota</taxon>
        <taxon>Choanoflagellata</taxon>
        <taxon>Craspedida</taxon>
        <taxon>Salpingoecidae</taxon>
        <taxon>Monosiga</taxon>
    </lineage>
</organism>
<proteinExistence type="predicted"/>
<dbReference type="eggNOG" id="ENOG502SY9J">
    <property type="taxonomic scope" value="Eukaryota"/>
</dbReference>
<name>A9V3C6_MONBE</name>
<dbReference type="InterPro" id="IPR005804">
    <property type="entry name" value="FA_desaturase_dom"/>
</dbReference>
<keyword evidence="5" id="KW-1185">Reference proteome</keyword>
<dbReference type="RefSeq" id="XP_001747242.1">
    <property type="nucleotide sequence ID" value="XM_001747190.1"/>
</dbReference>
<dbReference type="Pfam" id="PF00487">
    <property type="entry name" value="FA_desaturase"/>
    <property type="match status" value="1"/>
</dbReference>
<dbReference type="STRING" id="81824.A9V3C6"/>
<evidence type="ECO:0000313" key="4">
    <source>
        <dbReference type="EMBL" id="EDQ88166.1"/>
    </source>
</evidence>
<sequence>MVLTYQPNQVAKSWLAWQTDKPSAAHWHGIRRALLLRTHPEIKALLDYHQGGHAMHHLHAGTPYDNDATALFWAWEKVPVRWLDSTVGSVLWASAVALALPVIYFGSLLTWYCIHPALNQREVVYAAVDLAATAVAYRLAWQQAGSQALVYLVLSTAFSMGFLGHPLLAFWVTQHVCESPPSLDGDILCPGEHRALWRHVAQRALPIYQYTAQPSLSYYGSTMYNWLTVNELLHVEHHDFAQIPWTRLPWLARLAPQLYHGHDADGRPLTPCRCGGHEAAALSEELRSRTPEPNEGRQLAPAKSASACSCAEVRRFLLSTERAWQGWAALASPPQPADQREAEADTASNTGPYATQRERARCAPLSAAEQLAAVPPMTALYSLYGDIILPWLRARDMKFDFACRHTLETHVNSRQAIAFDIYTQLQRLPSGVARAAMEENAL</sequence>
<feature type="domain" description="Fatty acid desaturase" evidence="3">
    <location>
        <begin position="48"/>
        <end position="261"/>
    </location>
</feature>
<evidence type="ECO:0000259" key="3">
    <source>
        <dbReference type="Pfam" id="PF00487"/>
    </source>
</evidence>
<keyword evidence="2" id="KW-0472">Membrane</keyword>
<gene>
    <name evidence="4" type="ORF">MONBRDRAFT_9500</name>
</gene>
<dbReference type="GO" id="GO:0042284">
    <property type="term" value="F:sphingolipid delta-4 desaturase activity"/>
    <property type="evidence" value="ECO:0000318"/>
    <property type="project" value="GO_Central"/>
</dbReference>
<feature type="transmembrane region" description="Helical" evidence="2">
    <location>
        <begin position="148"/>
        <end position="172"/>
    </location>
</feature>
<dbReference type="PANTHER" id="PTHR12879">
    <property type="entry name" value="SPHINGOLIPID DELTA 4 DESATURASE/C-4 HYDROXYLASE PROTEIN DES2"/>
    <property type="match status" value="1"/>
</dbReference>
<evidence type="ECO:0000256" key="1">
    <source>
        <dbReference type="SAM" id="MobiDB-lite"/>
    </source>
</evidence>
<protein>
    <recommendedName>
        <fullName evidence="3">Fatty acid desaturase domain-containing protein</fullName>
    </recommendedName>
</protein>
<dbReference type="PANTHER" id="PTHR12879:SF8">
    <property type="entry name" value="SPHINGOLIPID DELTA(4)-DESATURASE DES1"/>
    <property type="match status" value="1"/>
</dbReference>
<keyword evidence="2" id="KW-1133">Transmembrane helix</keyword>
<dbReference type="AlphaFoldDB" id="A9V3C6"/>
<reference evidence="4 5" key="1">
    <citation type="journal article" date="2008" name="Nature">
        <title>The genome of the choanoflagellate Monosiga brevicollis and the origin of metazoans.</title>
        <authorList>
            <consortium name="JGI Sequencing"/>
            <person name="King N."/>
            <person name="Westbrook M.J."/>
            <person name="Young S.L."/>
            <person name="Kuo A."/>
            <person name="Abedin M."/>
            <person name="Chapman J."/>
            <person name="Fairclough S."/>
            <person name="Hellsten U."/>
            <person name="Isogai Y."/>
            <person name="Letunic I."/>
            <person name="Marr M."/>
            <person name="Pincus D."/>
            <person name="Putnam N."/>
            <person name="Rokas A."/>
            <person name="Wright K.J."/>
            <person name="Zuzow R."/>
            <person name="Dirks W."/>
            <person name="Good M."/>
            <person name="Goodstein D."/>
            <person name="Lemons D."/>
            <person name="Li W."/>
            <person name="Lyons J.B."/>
            <person name="Morris A."/>
            <person name="Nichols S."/>
            <person name="Richter D.J."/>
            <person name="Salamov A."/>
            <person name="Bork P."/>
            <person name="Lim W.A."/>
            <person name="Manning G."/>
            <person name="Miller W.T."/>
            <person name="McGinnis W."/>
            <person name="Shapiro H."/>
            <person name="Tjian R."/>
            <person name="Grigoriev I.V."/>
            <person name="Rokhsar D."/>
        </authorList>
    </citation>
    <scope>NUCLEOTIDE SEQUENCE [LARGE SCALE GENOMIC DNA]</scope>
    <source>
        <strain evidence="5">MX1 / ATCC 50154</strain>
    </source>
</reference>
<dbReference type="GO" id="GO:0046513">
    <property type="term" value="P:ceramide biosynthetic process"/>
    <property type="evidence" value="ECO:0000318"/>
    <property type="project" value="GO_Central"/>
</dbReference>
<keyword evidence="2" id="KW-0812">Transmembrane</keyword>